<dbReference type="Proteomes" id="UP000320801">
    <property type="component" value="Unassembled WGS sequence"/>
</dbReference>
<comment type="caution">
    <text evidence="6">The sequence shown here is derived from an EMBL/GenBank/DDBJ whole genome shotgun (WGS) entry which is preliminary data.</text>
</comment>
<sequence length="345" mass="38534">MDNKLHSFYSYLSETLQLGGGVSKFIFGFSISLLLILIPVIVATFVPLIFKKPKKEFSIYLYSFITGMFIILGTFGYLRESIEITSSGAGLKGENIPTANIYIYNILCVGGGALIGITLAFGVKILVYKIIKKKYNLKNSVFIHVHGMGEEHTHGDEVHEHHHEDHIFNANDLANIEHNESNAVAKNKWTALILLLSHRIPEGLLIGISLANLINNPNVSAISVAFFISFVLHTIPEEIVFYYRQREMGISSTFAALNSMGALSLIIPFIFIGLYGGDFIESIPALKAVIMAIVGVVMVFTAIMEFLPEFYHHRMGKKRWILTFAMFFLGVLFTIIVLSFHKHGT</sequence>
<dbReference type="GO" id="GO:0046873">
    <property type="term" value="F:metal ion transmembrane transporter activity"/>
    <property type="evidence" value="ECO:0007669"/>
    <property type="project" value="InterPro"/>
</dbReference>
<dbReference type="RefSeq" id="WP_141483575.1">
    <property type="nucleotide sequence ID" value="NZ_SMDN01000001.1"/>
</dbReference>
<feature type="transmembrane region" description="Helical" evidence="5">
    <location>
        <begin position="191"/>
        <end position="214"/>
    </location>
</feature>
<dbReference type="InterPro" id="IPR036259">
    <property type="entry name" value="MFS_trans_sf"/>
</dbReference>
<protein>
    <submittedName>
        <fullName evidence="6">Metal transporter</fullName>
    </submittedName>
</protein>
<keyword evidence="2 5" id="KW-0812">Transmembrane</keyword>
<feature type="transmembrane region" description="Helical" evidence="5">
    <location>
        <begin position="255"/>
        <end position="276"/>
    </location>
</feature>
<proteinExistence type="predicted"/>
<evidence type="ECO:0000256" key="1">
    <source>
        <dbReference type="ARBA" id="ARBA00004141"/>
    </source>
</evidence>
<evidence type="ECO:0000256" key="4">
    <source>
        <dbReference type="ARBA" id="ARBA00023136"/>
    </source>
</evidence>
<dbReference type="InterPro" id="IPR003689">
    <property type="entry name" value="ZIP"/>
</dbReference>
<keyword evidence="3 5" id="KW-1133">Transmembrane helix</keyword>
<dbReference type="AlphaFoldDB" id="A0A507SY50"/>
<feature type="transmembrane region" description="Helical" evidence="5">
    <location>
        <begin position="320"/>
        <end position="340"/>
    </location>
</feature>
<accession>A0A507SY50</accession>
<dbReference type="OrthoDB" id="400752at2"/>
<dbReference type="GO" id="GO:0016020">
    <property type="term" value="C:membrane"/>
    <property type="evidence" value="ECO:0007669"/>
    <property type="project" value="UniProtKB-SubCell"/>
</dbReference>
<evidence type="ECO:0000313" key="6">
    <source>
        <dbReference type="EMBL" id="TQC54163.1"/>
    </source>
</evidence>
<evidence type="ECO:0000256" key="3">
    <source>
        <dbReference type="ARBA" id="ARBA00022989"/>
    </source>
</evidence>
<dbReference type="Pfam" id="PF02535">
    <property type="entry name" value="Zip"/>
    <property type="match status" value="1"/>
</dbReference>
<keyword evidence="7" id="KW-1185">Reference proteome</keyword>
<dbReference type="SUPFAM" id="SSF103473">
    <property type="entry name" value="MFS general substrate transporter"/>
    <property type="match status" value="1"/>
</dbReference>
<feature type="transmembrane region" description="Helical" evidence="5">
    <location>
        <begin position="25"/>
        <end position="50"/>
    </location>
</feature>
<evidence type="ECO:0000256" key="5">
    <source>
        <dbReference type="SAM" id="Phobius"/>
    </source>
</evidence>
<reference evidence="6 7" key="1">
    <citation type="submission" date="2019-03" db="EMBL/GenBank/DDBJ databases">
        <title>Characterization of a novel Mycoplasma cynos real-time PCR assay.</title>
        <authorList>
            <person name="Tallmadge R.L."/>
            <person name="Mitchell P.K."/>
            <person name="Goodman L."/>
        </authorList>
    </citation>
    <scope>NUCLEOTIDE SEQUENCE [LARGE SCALE GENOMIC DNA]</scope>
    <source>
        <strain evidence="6 7">1642</strain>
    </source>
</reference>
<evidence type="ECO:0000313" key="7">
    <source>
        <dbReference type="Proteomes" id="UP000320801"/>
    </source>
</evidence>
<feature type="transmembrane region" description="Helical" evidence="5">
    <location>
        <begin position="288"/>
        <end position="308"/>
    </location>
</feature>
<comment type="subcellular location">
    <subcellularLocation>
        <location evidence="1">Membrane</location>
        <topology evidence="1">Multi-pass membrane protein</topology>
    </subcellularLocation>
</comment>
<feature type="transmembrane region" description="Helical" evidence="5">
    <location>
        <begin position="220"/>
        <end position="243"/>
    </location>
</feature>
<keyword evidence="4 5" id="KW-0472">Membrane</keyword>
<name>A0A507SY50_9BACT</name>
<gene>
    <name evidence="6" type="ORF">E1I18_00085</name>
</gene>
<evidence type="ECO:0000256" key="2">
    <source>
        <dbReference type="ARBA" id="ARBA00022692"/>
    </source>
</evidence>
<dbReference type="EMBL" id="SMDN01000001">
    <property type="protein sequence ID" value="TQC54163.1"/>
    <property type="molecule type" value="Genomic_DNA"/>
</dbReference>
<feature type="transmembrane region" description="Helical" evidence="5">
    <location>
        <begin position="101"/>
        <end position="127"/>
    </location>
</feature>
<organism evidence="6 7">
    <name type="scientific">Mycoplasmopsis mucosicanis</name>
    <dbReference type="NCBI Taxonomy" id="458208"/>
    <lineage>
        <taxon>Bacteria</taxon>
        <taxon>Bacillati</taxon>
        <taxon>Mycoplasmatota</taxon>
        <taxon>Mycoplasmoidales</taxon>
        <taxon>Metamycoplasmataceae</taxon>
        <taxon>Mycoplasmopsis</taxon>
    </lineage>
</organism>
<feature type="transmembrane region" description="Helical" evidence="5">
    <location>
        <begin position="57"/>
        <end position="78"/>
    </location>
</feature>